<dbReference type="PANTHER" id="PTHR42884:SF23">
    <property type="entry name" value="FURIN-LIKE PROTEASE 2"/>
    <property type="match status" value="1"/>
</dbReference>
<keyword evidence="7" id="KW-0865">Zymogen</keyword>
<dbReference type="PROSITE" id="PS51829">
    <property type="entry name" value="P_HOMO_B"/>
    <property type="match status" value="1"/>
</dbReference>
<dbReference type="Gene3D" id="3.40.50.200">
    <property type="entry name" value="Peptidase S8/S53 domain"/>
    <property type="match status" value="1"/>
</dbReference>
<feature type="active site" description="Charge relay system" evidence="9">
    <location>
        <position position="151"/>
    </location>
</feature>
<dbReference type="InterPro" id="IPR034182">
    <property type="entry name" value="Kexin/furin"/>
</dbReference>
<dbReference type="InterPro" id="IPR002884">
    <property type="entry name" value="P_dom"/>
</dbReference>
<feature type="non-terminal residue" evidence="12">
    <location>
        <position position="601"/>
    </location>
</feature>
<evidence type="ECO:0000256" key="9">
    <source>
        <dbReference type="PROSITE-ProRule" id="PRU01240"/>
    </source>
</evidence>
<dbReference type="PRINTS" id="PR00723">
    <property type="entry name" value="SUBTILISIN"/>
</dbReference>
<accession>A0ABN8LRU4</accession>
<proteinExistence type="inferred from homology"/>
<evidence type="ECO:0000256" key="7">
    <source>
        <dbReference type="ARBA" id="ARBA00023145"/>
    </source>
</evidence>
<name>A0ABN8LRU4_9CNID</name>
<dbReference type="InterPro" id="IPR008979">
    <property type="entry name" value="Galactose-bd-like_sf"/>
</dbReference>
<evidence type="ECO:0000256" key="6">
    <source>
        <dbReference type="ARBA" id="ARBA00022825"/>
    </source>
</evidence>
<keyword evidence="8" id="KW-1015">Disulfide bond</keyword>
<dbReference type="InterPro" id="IPR038466">
    <property type="entry name" value="S8_pro-domain_sf"/>
</dbReference>
<dbReference type="PROSITE" id="PS51892">
    <property type="entry name" value="SUBTILASE"/>
    <property type="match status" value="1"/>
</dbReference>
<comment type="similarity">
    <text evidence="1">Belongs to the peptidase S8 family. Furin subfamily.</text>
</comment>
<evidence type="ECO:0000256" key="2">
    <source>
        <dbReference type="ARBA" id="ARBA00022670"/>
    </source>
</evidence>
<keyword evidence="4 10" id="KW-0732">Signal</keyword>
<evidence type="ECO:0000259" key="11">
    <source>
        <dbReference type="PROSITE" id="PS51829"/>
    </source>
</evidence>
<dbReference type="InterPro" id="IPR032815">
    <property type="entry name" value="S8_pro-domain"/>
</dbReference>
<dbReference type="Gene3D" id="3.30.70.850">
    <property type="entry name" value="Peptidase S8, pro-domain"/>
    <property type="match status" value="1"/>
</dbReference>
<dbReference type="Pfam" id="PF16470">
    <property type="entry name" value="S8_pro-domain"/>
    <property type="match status" value="1"/>
</dbReference>
<evidence type="ECO:0000313" key="13">
    <source>
        <dbReference type="Proteomes" id="UP001159427"/>
    </source>
</evidence>
<evidence type="ECO:0000256" key="8">
    <source>
        <dbReference type="ARBA" id="ARBA00023157"/>
    </source>
</evidence>
<dbReference type="CDD" id="cd04059">
    <property type="entry name" value="Peptidases_S8_Protein_convertases_Kexins_Furin-like"/>
    <property type="match status" value="1"/>
</dbReference>
<dbReference type="Pfam" id="PF00082">
    <property type="entry name" value="Peptidase_S8"/>
    <property type="match status" value="1"/>
</dbReference>
<evidence type="ECO:0000256" key="4">
    <source>
        <dbReference type="ARBA" id="ARBA00022729"/>
    </source>
</evidence>
<gene>
    <name evidence="12" type="ORF">PEVE_00043125</name>
</gene>
<feature type="active site" description="Charge relay system" evidence="9">
    <location>
        <position position="190"/>
    </location>
</feature>
<evidence type="ECO:0000256" key="3">
    <source>
        <dbReference type="ARBA" id="ARBA00022685"/>
    </source>
</evidence>
<feature type="active site" description="Charge relay system" evidence="9">
    <location>
        <position position="367"/>
    </location>
</feature>
<comment type="caution">
    <text evidence="12">The sequence shown here is derived from an EMBL/GenBank/DDBJ whole genome shotgun (WGS) entry which is preliminary data.</text>
</comment>
<keyword evidence="3" id="KW-0165">Cleavage on pair of basic residues</keyword>
<dbReference type="PANTHER" id="PTHR42884">
    <property type="entry name" value="PROPROTEIN CONVERTASE SUBTILISIN/KEXIN-RELATED"/>
    <property type="match status" value="1"/>
</dbReference>
<evidence type="ECO:0000313" key="12">
    <source>
        <dbReference type="EMBL" id="CAH3018438.1"/>
    </source>
</evidence>
<keyword evidence="5 9" id="KW-0378">Hydrolase</keyword>
<dbReference type="InterPro" id="IPR000209">
    <property type="entry name" value="Peptidase_S8/S53_dom"/>
</dbReference>
<dbReference type="PROSITE" id="PS00136">
    <property type="entry name" value="SUBTILASE_ASP"/>
    <property type="match status" value="1"/>
</dbReference>
<keyword evidence="13" id="KW-1185">Reference proteome</keyword>
<evidence type="ECO:0000256" key="1">
    <source>
        <dbReference type="ARBA" id="ARBA00005325"/>
    </source>
</evidence>
<evidence type="ECO:0000256" key="10">
    <source>
        <dbReference type="SAM" id="SignalP"/>
    </source>
</evidence>
<dbReference type="Proteomes" id="UP001159427">
    <property type="component" value="Unassembled WGS sequence"/>
</dbReference>
<organism evidence="12 13">
    <name type="scientific">Porites evermanni</name>
    <dbReference type="NCBI Taxonomy" id="104178"/>
    <lineage>
        <taxon>Eukaryota</taxon>
        <taxon>Metazoa</taxon>
        <taxon>Cnidaria</taxon>
        <taxon>Anthozoa</taxon>
        <taxon>Hexacorallia</taxon>
        <taxon>Scleractinia</taxon>
        <taxon>Fungiina</taxon>
        <taxon>Poritidae</taxon>
        <taxon>Porites</taxon>
    </lineage>
</organism>
<keyword evidence="6 9" id="KW-0720">Serine protease</keyword>
<dbReference type="InterPro" id="IPR023827">
    <property type="entry name" value="Peptidase_S8_Asp-AS"/>
</dbReference>
<dbReference type="SUPFAM" id="SSF54897">
    <property type="entry name" value="Protease propeptides/inhibitors"/>
    <property type="match status" value="1"/>
</dbReference>
<dbReference type="InterPro" id="IPR015500">
    <property type="entry name" value="Peptidase_S8_subtilisin-rel"/>
</dbReference>
<feature type="signal peptide" evidence="10">
    <location>
        <begin position="1"/>
        <end position="25"/>
    </location>
</feature>
<feature type="chain" id="PRO_5046176813" description="P/Homo B domain-containing protein" evidence="10">
    <location>
        <begin position="26"/>
        <end position="601"/>
    </location>
</feature>
<reference evidence="12 13" key="1">
    <citation type="submission" date="2022-05" db="EMBL/GenBank/DDBJ databases">
        <authorList>
            <consortium name="Genoscope - CEA"/>
            <person name="William W."/>
        </authorList>
    </citation>
    <scope>NUCLEOTIDE SEQUENCE [LARGE SCALE GENOMIC DNA]</scope>
</reference>
<dbReference type="Gene3D" id="2.60.120.260">
    <property type="entry name" value="Galactose-binding domain-like"/>
    <property type="match status" value="1"/>
</dbReference>
<dbReference type="InterPro" id="IPR036852">
    <property type="entry name" value="Peptidase_S8/S53_dom_sf"/>
</dbReference>
<dbReference type="EMBL" id="CALNXI010000087">
    <property type="protein sequence ID" value="CAH3018438.1"/>
    <property type="molecule type" value="Genomic_DNA"/>
</dbReference>
<keyword evidence="2 9" id="KW-0645">Protease</keyword>
<dbReference type="SUPFAM" id="SSF52743">
    <property type="entry name" value="Subtilisin-like"/>
    <property type="match status" value="1"/>
</dbReference>
<evidence type="ECO:0000256" key="5">
    <source>
        <dbReference type="ARBA" id="ARBA00022801"/>
    </source>
</evidence>
<dbReference type="SUPFAM" id="SSF49785">
    <property type="entry name" value="Galactose-binding domain-like"/>
    <property type="match status" value="1"/>
</dbReference>
<sequence>MAILRAAALHFLSCLFVLLDSETFAKDIYTNIWAVKIRGSVLEAKQLAEKNGFLYDKHLFEDYYTFKRSDFKQRSEKSPESSEIDRKLSLETKVEWFMQQKTKKYQHLSMSFNDPLYKEQWYIPTSHKPTHNITSVWPAYTGKGILVAVVDDGVDGKHPELSANYNSTASYDFVEDDRIPVPSGKTVSGHGNSCAGVIAGVANNNLCGVGLAYNAKIAGIRLYDDNFESTDATESAALVHKINMIDIYSNSWGPGDMGWQVEGPGVLTSRAIELGIQQGRGGLGAIYTFAAGNGGITQDSCAYNGYVNSIYVIAINGVNKDGSNPTYAEECPAIMATAYSSDTMRGFGKVITADTQSGCIDDFGATSAATAMASGLIALTLEANPSLTWRDVQHVIARSARPAPGRVPLERGGWVTNNARLAVSKFFGFGLMDAGMMVYLAKSWKRVPPQVRCEVTGRDKNRAIPHEFSVSVGSCDIKYLEHVQVKVNLDFARRGDLRLVLEAPSGTKSPLTRQRYMDNLTGYRNLTNWIITTIFNWGENPKGIWTLKVENIDASYQTTGTLFDWSLILYGTATDPLSSNSHVPRTSADISFPTFPTAKTT</sequence>
<feature type="domain" description="P/Homo B" evidence="11">
    <location>
        <begin position="446"/>
        <end position="575"/>
    </location>
</feature>
<protein>
    <recommendedName>
        <fullName evidence="11">P/Homo B domain-containing protein</fullName>
    </recommendedName>
</protein>
<dbReference type="Pfam" id="PF01483">
    <property type="entry name" value="P_proprotein"/>
    <property type="match status" value="1"/>
</dbReference>